<keyword evidence="6" id="KW-0934">Plastid</keyword>
<evidence type="ECO:0000256" key="4">
    <source>
        <dbReference type="ARBA" id="ARBA00023136"/>
    </source>
</evidence>
<feature type="transmembrane region" description="Helical" evidence="5">
    <location>
        <begin position="50"/>
        <end position="68"/>
    </location>
</feature>
<name>B1X3I9_PAUCH</name>
<evidence type="ECO:0000256" key="1">
    <source>
        <dbReference type="ARBA" id="ARBA00004141"/>
    </source>
</evidence>
<evidence type="ECO:0000256" key="3">
    <source>
        <dbReference type="ARBA" id="ARBA00022989"/>
    </source>
</evidence>
<evidence type="ECO:0000256" key="2">
    <source>
        <dbReference type="ARBA" id="ARBA00022692"/>
    </source>
</evidence>
<dbReference type="Pfam" id="PF02361">
    <property type="entry name" value="CbiQ"/>
    <property type="match status" value="1"/>
</dbReference>
<dbReference type="PANTHER" id="PTHR33514">
    <property type="entry name" value="PROTEIN ABCI12, CHLOROPLASTIC"/>
    <property type="match status" value="1"/>
</dbReference>
<dbReference type="EMBL" id="CP000815">
    <property type="protein sequence ID" value="ACB42508.1"/>
    <property type="molecule type" value="Genomic_DNA"/>
</dbReference>
<reference evidence="6" key="1">
    <citation type="submission" date="2007-08" db="EMBL/GenBank/DDBJ databases">
        <authorList>
            <person name="Gloeckner G."/>
            <person name="Nowack E."/>
            <person name="Melkonian M."/>
        </authorList>
    </citation>
    <scope>NUCLEOTIDE SEQUENCE</scope>
</reference>
<geneLocation type="organellar chromatophore" evidence="6"/>
<reference evidence="6" key="2">
    <citation type="journal article" date="2008" name="Curr. Biol.">
        <title>Chromatophore genome sequence of Paulinella sheds light on acquisition of photosynthesis by eukaryotes.</title>
        <authorList>
            <person name="Nowack E.C.M."/>
            <person name="Melkonian M."/>
            <person name="Gloeckner G."/>
        </authorList>
    </citation>
    <scope>NUCLEOTIDE SEQUENCE [LARGE SCALE GENOMIC DNA]</scope>
</reference>
<dbReference type="PANTHER" id="PTHR33514:SF13">
    <property type="entry name" value="PROTEIN ABCI12, CHLOROPLASTIC"/>
    <property type="match status" value="1"/>
</dbReference>
<dbReference type="GO" id="GO:0005886">
    <property type="term" value="C:plasma membrane"/>
    <property type="evidence" value="ECO:0007669"/>
    <property type="project" value="TreeGrafter"/>
</dbReference>
<keyword evidence="3 5" id="KW-1133">Transmembrane helix</keyword>
<organism evidence="6">
    <name type="scientific">Paulinella chromatophora</name>
    <dbReference type="NCBI Taxonomy" id="39717"/>
    <lineage>
        <taxon>Eukaryota</taxon>
        <taxon>Sar</taxon>
        <taxon>Rhizaria</taxon>
        <taxon>Cercozoa</taxon>
        <taxon>Imbricatea</taxon>
        <taxon>Silicofilosea</taxon>
        <taxon>Euglyphida</taxon>
        <taxon>Paulinellidae</taxon>
        <taxon>Paulinella</taxon>
    </lineage>
</organism>
<feature type="transmembrane region" description="Helical" evidence="5">
    <location>
        <begin position="74"/>
        <end position="93"/>
    </location>
</feature>
<dbReference type="GeneID" id="6481265"/>
<dbReference type="RefSeq" id="YP_002048718.1">
    <property type="nucleotide sequence ID" value="NC_011087.1"/>
</dbReference>
<evidence type="ECO:0000256" key="5">
    <source>
        <dbReference type="SAM" id="Phobius"/>
    </source>
</evidence>
<dbReference type="AlphaFoldDB" id="B1X3I9"/>
<keyword evidence="4 5" id="KW-0472">Membrane</keyword>
<protein>
    <submittedName>
        <fullName evidence="6">Possible cobalt transport protein</fullName>
    </submittedName>
</protein>
<evidence type="ECO:0000313" key="6">
    <source>
        <dbReference type="EMBL" id="ACB42508.1"/>
    </source>
</evidence>
<dbReference type="InterPro" id="IPR003339">
    <property type="entry name" value="ABC/ECF_trnsptr_transmembrane"/>
</dbReference>
<dbReference type="CDD" id="cd16914">
    <property type="entry name" value="EcfT"/>
    <property type="match status" value="1"/>
</dbReference>
<proteinExistence type="predicted"/>
<comment type="subcellular location">
    <subcellularLocation>
        <location evidence="1">Membrane</location>
        <topology evidence="1">Multi-pass membrane protein</topology>
    </subcellularLocation>
</comment>
<keyword evidence="2 5" id="KW-0812">Transmembrane</keyword>
<accession>B1X3I9</accession>
<sequence length="313" mass="35639">MDWLRQLPIGQFIADSKCWLRYLDPRIKIIWSITFLTSPILSGPIWRSSLVILLLAITCFSGLPWRVWSRNVCGLLIFAFSMGVLTTILSANIPTKNSFSRPPNEIIFESHSKVNKPSIHDKLISINWDLIHWAPPSTFSEKPRNIIITRRSVEIGVYTATLLFTLIHSSNLLLLSTPPEELIWGIAWFLMPLRIVGIPIERIGFTLLLSLRFLPLVQEESQNLLRSLGTRSIRVRRLGLKQSIDLALAVIERLLFNILLRAEQGAEALLVRGGHWVSPKRFKPPMRSSKYTNTISLSVLVTILSLRTKYGIL</sequence>
<gene>
    <name evidence="6" type="ordered locus">PCC_0049</name>
</gene>